<dbReference type="EMBL" id="CP155447">
    <property type="protein sequence ID" value="XBH01844.1"/>
    <property type="molecule type" value="Genomic_DNA"/>
</dbReference>
<sequence length="191" mass="20711">MPGIRDDHPGTPASSEQKARYLLTRAEVPASDESDVKLYALADDMASILRDQFQDPGRSWEVLASAIEERIRGHEEAATVRGGSGFAISEPSTSTGGAMPTPIETSTRRRPYRGFDVERATYERILPELLKTSEGLFVVIVGEECVGPLESDVAAECAGYEAFGLGPLYIRQVLVAEPPALVTRDVAICRT</sequence>
<evidence type="ECO:0000256" key="1">
    <source>
        <dbReference type="SAM" id="MobiDB-lite"/>
    </source>
</evidence>
<organism evidence="2">
    <name type="scientific">Singulisphaera sp. Ch08</name>
    <dbReference type="NCBI Taxonomy" id="3120278"/>
    <lineage>
        <taxon>Bacteria</taxon>
        <taxon>Pseudomonadati</taxon>
        <taxon>Planctomycetota</taxon>
        <taxon>Planctomycetia</taxon>
        <taxon>Isosphaerales</taxon>
        <taxon>Isosphaeraceae</taxon>
        <taxon>Singulisphaera</taxon>
    </lineage>
</organism>
<dbReference type="AlphaFoldDB" id="A0AAU7C9D7"/>
<evidence type="ECO:0000313" key="2">
    <source>
        <dbReference type="EMBL" id="XBH01844.1"/>
    </source>
</evidence>
<reference evidence="2" key="1">
    <citation type="submission" date="2024-05" db="EMBL/GenBank/DDBJ databases">
        <title>Planctomycetes of the genus Singulisphaera possess chitinolytic capabilities.</title>
        <authorList>
            <person name="Ivanova A."/>
        </authorList>
    </citation>
    <scope>NUCLEOTIDE SEQUENCE</scope>
    <source>
        <strain evidence="2">Ch08T</strain>
    </source>
</reference>
<dbReference type="RefSeq" id="WP_406694590.1">
    <property type="nucleotide sequence ID" value="NZ_CP155447.1"/>
</dbReference>
<proteinExistence type="predicted"/>
<name>A0AAU7C9D7_9BACT</name>
<accession>A0AAU7C9D7</accession>
<protein>
    <submittedName>
        <fullName evidence="2">Uncharacterized protein</fullName>
    </submittedName>
</protein>
<gene>
    <name evidence="2" type="ORF">V5E97_26320</name>
</gene>
<feature type="region of interest" description="Disordered" evidence="1">
    <location>
        <begin position="84"/>
        <end position="107"/>
    </location>
</feature>
<feature type="region of interest" description="Disordered" evidence="1">
    <location>
        <begin position="1"/>
        <end position="20"/>
    </location>
</feature>